<dbReference type="Pfam" id="PF13561">
    <property type="entry name" value="adh_short_C2"/>
    <property type="match status" value="1"/>
</dbReference>
<evidence type="ECO:0000256" key="1">
    <source>
        <dbReference type="ARBA" id="ARBA00006484"/>
    </source>
</evidence>
<dbReference type="PANTHER" id="PTHR42760">
    <property type="entry name" value="SHORT-CHAIN DEHYDROGENASES/REDUCTASES FAMILY MEMBER"/>
    <property type="match status" value="1"/>
</dbReference>
<evidence type="ECO:0000256" key="3">
    <source>
        <dbReference type="ARBA" id="ARBA00023002"/>
    </source>
</evidence>
<dbReference type="OrthoDB" id="1669814at2759"/>
<name>A0A9W4U3F6_9PLEO</name>
<dbReference type="InterPro" id="IPR036291">
    <property type="entry name" value="NAD(P)-bd_dom_sf"/>
</dbReference>
<comment type="similarity">
    <text evidence="1 4">Belongs to the short-chain dehydrogenases/reductases (SDR) family.</text>
</comment>
<dbReference type="PROSITE" id="PS00061">
    <property type="entry name" value="ADH_SHORT"/>
    <property type="match status" value="1"/>
</dbReference>
<keyword evidence="7" id="KW-1185">Reference proteome</keyword>
<reference evidence="6" key="1">
    <citation type="submission" date="2023-01" db="EMBL/GenBank/DDBJ databases">
        <authorList>
            <person name="Van Ghelder C."/>
            <person name="Rancurel C."/>
        </authorList>
    </citation>
    <scope>NUCLEOTIDE SEQUENCE</scope>
    <source>
        <strain evidence="6">CNCM I-4278</strain>
    </source>
</reference>
<dbReference type="Proteomes" id="UP001152607">
    <property type="component" value="Unassembled WGS sequence"/>
</dbReference>
<accession>A0A9W4U3F6</accession>
<protein>
    <recommendedName>
        <fullName evidence="8">NAD(P)-binding protein</fullName>
    </recommendedName>
</protein>
<keyword evidence="2" id="KW-0521">NADP</keyword>
<sequence length="283" mass="30033">MPLKHALITGGSRGIGLHTARLLARNNYACTLISRSPSTLETAVFSLHVPPTPSSSSSQPYHAFIPGDIASPSFWTTDTFSDVRARTTRFDVVVNCAGISQEKVFVRMDEDEIRGVVDTNLTAMMVGTRFLLRNRYLQAYSPSSSTGSSRSSGDAGGPGEGEVNGEQEGESRHSPVIINVGSLMGVSGGFGAVAYAASKAGVLGFTRALATELGGKRVRVNAIVPGYVETDMTQDLDHSSLLRRIPLGRFAKPQEIASAALFLAQNEYAHNCVINLDGGLSAL</sequence>
<dbReference type="PANTHER" id="PTHR42760:SF133">
    <property type="entry name" value="3-OXOACYL-[ACYL-CARRIER-PROTEIN] REDUCTASE"/>
    <property type="match status" value="1"/>
</dbReference>
<dbReference type="Pfam" id="PF00106">
    <property type="entry name" value="adh_short"/>
    <property type="match status" value="1"/>
</dbReference>
<dbReference type="AlphaFoldDB" id="A0A9W4U3F6"/>
<evidence type="ECO:0000313" key="7">
    <source>
        <dbReference type="Proteomes" id="UP001152607"/>
    </source>
</evidence>
<gene>
    <name evidence="6" type="ORF">PDIGIT_LOCUS680</name>
</gene>
<dbReference type="PRINTS" id="PR00080">
    <property type="entry name" value="SDRFAMILY"/>
</dbReference>
<dbReference type="GO" id="GO:0016616">
    <property type="term" value="F:oxidoreductase activity, acting on the CH-OH group of donors, NAD or NADP as acceptor"/>
    <property type="evidence" value="ECO:0007669"/>
    <property type="project" value="TreeGrafter"/>
</dbReference>
<dbReference type="InterPro" id="IPR002347">
    <property type="entry name" value="SDR_fam"/>
</dbReference>
<dbReference type="GO" id="GO:0048038">
    <property type="term" value="F:quinone binding"/>
    <property type="evidence" value="ECO:0007669"/>
    <property type="project" value="TreeGrafter"/>
</dbReference>
<feature type="region of interest" description="Disordered" evidence="5">
    <location>
        <begin position="140"/>
        <end position="172"/>
    </location>
</feature>
<dbReference type="EMBL" id="CAOQHR010000001">
    <property type="protein sequence ID" value="CAI6243545.1"/>
    <property type="molecule type" value="Genomic_DNA"/>
</dbReference>
<evidence type="ECO:0000256" key="5">
    <source>
        <dbReference type="SAM" id="MobiDB-lite"/>
    </source>
</evidence>
<evidence type="ECO:0008006" key="8">
    <source>
        <dbReference type="Google" id="ProtNLM"/>
    </source>
</evidence>
<evidence type="ECO:0000256" key="4">
    <source>
        <dbReference type="RuleBase" id="RU000363"/>
    </source>
</evidence>
<dbReference type="InterPro" id="IPR020904">
    <property type="entry name" value="Sc_DH/Rdtase_CS"/>
</dbReference>
<comment type="caution">
    <text evidence="6">The sequence shown here is derived from an EMBL/GenBank/DDBJ whole genome shotgun (WGS) entry which is preliminary data.</text>
</comment>
<organism evidence="6 7">
    <name type="scientific">Periconia digitata</name>
    <dbReference type="NCBI Taxonomy" id="1303443"/>
    <lineage>
        <taxon>Eukaryota</taxon>
        <taxon>Fungi</taxon>
        <taxon>Dikarya</taxon>
        <taxon>Ascomycota</taxon>
        <taxon>Pezizomycotina</taxon>
        <taxon>Dothideomycetes</taxon>
        <taxon>Pleosporomycetidae</taxon>
        <taxon>Pleosporales</taxon>
        <taxon>Massarineae</taxon>
        <taxon>Periconiaceae</taxon>
        <taxon>Periconia</taxon>
    </lineage>
</organism>
<dbReference type="PRINTS" id="PR00081">
    <property type="entry name" value="GDHRDH"/>
</dbReference>
<keyword evidence="3" id="KW-0560">Oxidoreductase</keyword>
<evidence type="ECO:0000313" key="6">
    <source>
        <dbReference type="EMBL" id="CAI6243545.1"/>
    </source>
</evidence>
<proteinExistence type="inferred from homology"/>
<dbReference type="Gene3D" id="3.40.50.720">
    <property type="entry name" value="NAD(P)-binding Rossmann-like Domain"/>
    <property type="match status" value="1"/>
</dbReference>
<dbReference type="GO" id="GO:0006633">
    <property type="term" value="P:fatty acid biosynthetic process"/>
    <property type="evidence" value="ECO:0007669"/>
    <property type="project" value="TreeGrafter"/>
</dbReference>
<evidence type="ECO:0000256" key="2">
    <source>
        <dbReference type="ARBA" id="ARBA00022857"/>
    </source>
</evidence>
<dbReference type="SUPFAM" id="SSF51735">
    <property type="entry name" value="NAD(P)-binding Rossmann-fold domains"/>
    <property type="match status" value="1"/>
</dbReference>
<feature type="compositionally biased region" description="Low complexity" evidence="5">
    <location>
        <begin position="141"/>
        <end position="153"/>
    </location>
</feature>